<reference evidence="3" key="1">
    <citation type="journal article" date="2019" name="Int. J. Syst. Evol. Microbiol.">
        <title>The Global Catalogue of Microorganisms (GCM) 10K type strain sequencing project: providing services to taxonomists for standard genome sequencing and annotation.</title>
        <authorList>
            <consortium name="The Broad Institute Genomics Platform"/>
            <consortium name="The Broad Institute Genome Sequencing Center for Infectious Disease"/>
            <person name="Wu L."/>
            <person name="Ma J."/>
        </authorList>
    </citation>
    <scope>NUCLEOTIDE SEQUENCE [LARGE SCALE GENOMIC DNA]</scope>
    <source>
        <strain evidence="3">JCM 17782</strain>
    </source>
</reference>
<proteinExistence type="predicted"/>
<organism evidence="2 3">
    <name type="scientific">Mycobacterium paraffinicum</name>
    <dbReference type="NCBI Taxonomy" id="53378"/>
    <lineage>
        <taxon>Bacteria</taxon>
        <taxon>Bacillati</taxon>
        <taxon>Actinomycetota</taxon>
        <taxon>Actinomycetes</taxon>
        <taxon>Mycobacteriales</taxon>
        <taxon>Mycobacteriaceae</taxon>
        <taxon>Mycobacterium</taxon>
    </lineage>
</organism>
<dbReference type="EMBL" id="BAABGF010000052">
    <property type="protein sequence ID" value="GAA4294961.1"/>
    <property type="molecule type" value="Genomic_DNA"/>
</dbReference>
<keyword evidence="3" id="KW-1185">Reference proteome</keyword>
<evidence type="ECO:0000313" key="2">
    <source>
        <dbReference type="EMBL" id="GAA4294961.1"/>
    </source>
</evidence>
<protein>
    <submittedName>
        <fullName evidence="2">Uncharacterized protein</fullName>
    </submittedName>
</protein>
<accession>A0ABP8F4G7</accession>
<evidence type="ECO:0000313" key="3">
    <source>
        <dbReference type="Proteomes" id="UP001501417"/>
    </source>
</evidence>
<dbReference type="Proteomes" id="UP001501417">
    <property type="component" value="Unassembled WGS sequence"/>
</dbReference>
<comment type="caution">
    <text evidence="2">The sequence shown here is derived from an EMBL/GenBank/DDBJ whole genome shotgun (WGS) entry which is preliminary data.</text>
</comment>
<name>A0ABP8F4G7_9MYCO</name>
<feature type="region of interest" description="Disordered" evidence="1">
    <location>
        <begin position="1"/>
        <end position="23"/>
    </location>
</feature>
<feature type="compositionally biased region" description="Basic and acidic residues" evidence="1">
    <location>
        <begin position="475"/>
        <end position="485"/>
    </location>
</feature>
<evidence type="ECO:0000256" key="1">
    <source>
        <dbReference type="SAM" id="MobiDB-lite"/>
    </source>
</evidence>
<gene>
    <name evidence="2" type="ORF">GCM10023161_45050</name>
</gene>
<feature type="region of interest" description="Disordered" evidence="1">
    <location>
        <begin position="469"/>
        <end position="496"/>
    </location>
</feature>
<sequence length="496" mass="51906">MVIGQDDPVPPFGGADQSHPKSRRLGEVADRGAFGGTHLLDLFLGVQFEELKRRRGVGRNDLDRRVEFVAEPGGQVGMAVDDPVYGIVQAMRVQGAGDGDVQLHRVQVAGAAGGAGVKVQSVLQGSQRQDVGDPVPLLQLVDLGLAEPGGDDIGGCEPAAAALDMRADAGQGVEPQPAEPADLAVVECGTGPRPGRVQAWAGAGVIVFQRDGVDFHGVSQGHRHGGRGGDRQPVLADAPQLVGEVGGARAHPAQIVEPDRRIRTGHVDVGVEVTQQPEGQAVGQRAELFFGGFDHRTQGRVTAHDLSPAQPPGRQGDRVFGGEPAHRARQVDVGEQVVVATVAFNVDADGCATVGADVFGPGHAEGDQQDVGDAGVKRRGHLAQQQAGRLGIQCCRQVPGARIGIHLGLYRRQHGRERQHLSPAVGLVDDCGGVGVLIEQCGPAGKRGPGRRQRDRLSAAMLTPRDVQVLQQDSPGHRVDGKVVNDQRQLAGGGRP</sequence>